<proteinExistence type="predicted"/>
<dbReference type="RefSeq" id="WP_279628687.1">
    <property type="nucleotide sequence ID" value="NZ_FCOE02000050.1"/>
</dbReference>
<accession>A0A158DV63</accession>
<dbReference type="STRING" id="1777141.AWB80_07528"/>
<dbReference type="Proteomes" id="UP000054911">
    <property type="component" value="Unassembled WGS sequence"/>
</dbReference>
<keyword evidence="2" id="KW-1185">Reference proteome</keyword>
<evidence type="ECO:0000313" key="1">
    <source>
        <dbReference type="EMBL" id="SAK98468.1"/>
    </source>
</evidence>
<evidence type="ECO:0000313" key="2">
    <source>
        <dbReference type="Proteomes" id="UP000054911"/>
    </source>
</evidence>
<sequence>MSLLLVVAGISMFVGATLGAFTMDTLHLKRKIDAAPPSRNVTAW</sequence>
<protein>
    <submittedName>
        <fullName evidence="1">Uncharacterized protein</fullName>
    </submittedName>
</protein>
<organism evidence="1 2">
    <name type="scientific">Caballeronia pedi</name>
    <dbReference type="NCBI Taxonomy" id="1777141"/>
    <lineage>
        <taxon>Bacteria</taxon>
        <taxon>Pseudomonadati</taxon>
        <taxon>Pseudomonadota</taxon>
        <taxon>Betaproteobacteria</taxon>
        <taxon>Burkholderiales</taxon>
        <taxon>Burkholderiaceae</taxon>
        <taxon>Caballeronia</taxon>
    </lineage>
</organism>
<reference evidence="1" key="1">
    <citation type="submission" date="2016-01" db="EMBL/GenBank/DDBJ databases">
        <authorList>
            <person name="Peeters C."/>
        </authorList>
    </citation>
    <scope>NUCLEOTIDE SEQUENCE [LARGE SCALE GENOMIC DNA]</scope>
    <source>
        <strain evidence="1">LMG 29323</strain>
    </source>
</reference>
<comment type="caution">
    <text evidence="1">The sequence shown here is derived from an EMBL/GenBank/DDBJ whole genome shotgun (WGS) entry which is preliminary data.</text>
</comment>
<dbReference type="EMBL" id="FCOE02000050">
    <property type="protein sequence ID" value="SAK98468.1"/>
    <property type="molecule type" value="Genomic_DNA"/>
</dbReference>
<gene>
    <name evidence="1" type="ORF">AWB80_07528</name>
</gene>
<dbReference type="AlphaFoldDB" id="A0A158DV63"/>
<name>A0A158DV63_9BURK</name>